<dbReference type="OrthoDB" id="10068017at2759"/>
<dbReference type="KEGG" id="nlo:107222515"/>
<dbReference type="AlphaFoldDB" id="A0A6J0BTT9"/>
<gene>
    <name evidence="4 5" type="primary">LOC107222515</name>
</gene>
<evidence type="ECO:0000256" key="2">
    <source>
        <dbReference type="SAM" id="MobiDB-lite"/>
    </source>
</evidence>
<reference evidence="4 5" key="1">
    <citation type="submission" date="2025-05" db="UniProtKB">
        <authorList>
            <consortium name="RefSeq"/>
        </authorList>
    </citation>
    <scope>IDENTIFICATION</scope>
    <source>
        <tissue evidence="4 5">Thorax and Abdomen</tissue>
    </source>
</reference>
<evidence type="ECO:0000313" key="4">
    <source>
        <dbReference type="RefSeq" id="XP_015517408.2"/>
    </source>
</evidence>
<dbReference type="RefSeq" id="XP_015517408.2">
    <property type="nucleotide sequence ID" value="XM_015661922.2"/>
</dbReference>
<feature type="region of interest" description="Disordered" evidence="2">
    <location>
        <begin position="88"/>
        <end position="123"/>
    </location>
</feature>
<feature type="coiled-coil region" evidence="1">
    <location>
        <begin position="539"/>
        <end position="566"/>
    </location>
</feature>
<sequence length="619" mass="70063">MECLVGNTSEMMFQTADESSYKCDENRQLHCQELIELNDQIAQDNVASHMNDYAILPAVNLCPIWGISNLEVVETGQSGFVEVGNVATSSVPTSTGRPRRKPRPYSPSDLTTGSKKQRQKPKVIRVQRINSSNDVYIDKRTGLPFSCDKCESPHIVDPTRCSPGNRKRPPMPRKYVDPVSGRIMMLCNACGIAAKTNRKDRPAKVIHDAEKLLQLKNDYLTESMNFAKKLSLDCNEPDLAMLYCPSFSVKGCGCIEKYLFSEANSATHETQLKALDLLSYHRRAEELNRNGKFSNASEDDYCNVHSENELHIDECEDNLIEGFRKPHYKCKSRDFEKFVLSSRIKLRTEYALCEKATKKILMYSNNFLHKESKTAPQRGPRVDKVIKRTARLKPISEMYKEHCCSNGCTRIALSHVNLLEDWRKRASVCQKDARRVIAEMLTPTGGTKANCYRFIKMVTGSCVATIFLVNDHMKKTKGDREPPEHGLKRYWRRNSKSHKATSKIGESTSSSTNLLFEPTLIPSDEELLSMGTEAASTLLQAKKQQLEYLQSKLQKAELRLKAAAEITTVVAQENIPQILVNELRDEVQNNIFILGQDGVIRPWKADPQYVHITAAQDNT</sequence>
<dbReference type="Proteomes" id="UP000829291">
    <property type="component" value="Chromosome 2"/>
</dbReference>
<keyword evidence="3" id="KW-1185">Reference proteome</keyword>
<dbReference type="RefSeq" id="XP_046587238.1">
    <property type="nucleotide sequence ID" value="XM_046731282.1"/>
</dbReference>
<evidence type="ECO:0000313" key="5">
    <source>
        <dbReference type="RefSeq" id="XP_046587238.1"/>
    </source>
</evidence>
<organism evidence="3 4">
    <name type="scientific">Neodiprion lecontei</name>
    <name type="common">Redheaded pine sawfly</name>
    <dbReference type="NCBI Taxonomy" id="441921"/>
    <lineage>
        <taxon>Eukaryota</taxon>
        <taxon>Metazoa</taxon>
        <taxon>Ecdysozoa</taxon>
        <taxon>Arthropoda</taxon>
        <taxon>Hexapoda</taxon>
        <taxon>Insecta</taxon>
        <taxon>Pterygota</taxon>
        <taxon>Neoptera</taxon>
        <taxon>Endopterygota</taxon>
        <taxon>Hymenoptera</taxon>
        <taxon>Tenthredinoidea</taxon>
        <taxon>Diprionidae</taxon>
        <taxon>Diprioninae</taxon>
        <taxon>Neodiprion</taxon>
    </lineage>
</organism>
<protein>
    <submittedName>
        <fullName evidence="4 5">Uncharacterized protein LOC107222515 isoform X1</fullName>
    </submittedName>
</protein>
<dbReference type="InParanoid" id="A0A6J0BTT9"/>
<keyword evidence="1" id="KW-0175">Coiled coil</keyword>
<evidence type="ECO:0000256" key="1">
    <source>
        <dbReference type="SAM" id="Coils"/>
    </source>
</evidence>
<name>A0A6J0BTT9_NEOLC</name>
<proteinExistence type="predicted"/>
<accession>A0A6J0BTT9</accession>
<dbReference type="GeneID" id="107222515"/>
<evidence type="ECO:0000313" key="3">
    <source>
        <dbReference type="Proteomes" id="UP000829291"/>
    </source>
</evidence>